<dbReference type="Pfam" id="PF07714">
    <property type="entry name" value="PK_Tyr_Ser-Thr"/>
    <property type="match status" value="1"/>
</dbReference>
<comment type="catalytic activity">
    <reaction evidence="7">
        <text>L-tyrosyl-[protein] + ATP = O-phospho-L-tyrosyl-[protein] + ADP + H(+)</text>
        <dbReference type="Rhea" id="RHEA:10596"/>
        <dbReference type="Rhea" id="RHEA-COMP:10136"/>
        <dbReference type="Rhea" id="RHEA-COMP:20101"/>
        <dbReference type="ChEBI" id="CHEBI:15378"/>
        <dbReference type="ChEBI" id="CHEBI:30616"/>
        <dbReference type="ChEBI" id="CHEBI:46858"/>
        <dbReference type="ChEBI" id="CHEBI:61978"/>
        <dbReference type="ChEBI" id="CHEBI:456216"/>
        <dbReference type="EC" id="2.7.10.2"/>
    </reaction>
</comment>
<sequence>MEQCESEPESKPESKRSPTKRTAVVQLPVEVISSIDQGSFVNAADKDLLSETYYHGIIEQDEIKKLLSKNGDFLICIVEGDTVERIVWAVRFDGSPRYIAIVRTADSKYGVLKDRYFDKIPDMIKYYVTTREPIHASLKITVKRAIHHKDWLISHDRVRLEEEIGKGAFGSVYKGILQVGHDFMTVAVKTYAGHARDRSKAASFLQVNYYYYYCTPIVL</sequence>
<dbReference type="GO" id="GO:0004715">
    <property type="term" value="F:non-membrane spanning protein tyrosine kinase activity"/>
    <property type="evidence" value="ECO:0007669"/>
    <property type="project" value="UniProtKB-EC"/>
</dbReference>
<accession>A0A0M3KCV9</accession>
<dbReference type="OrthoDB" id="546826at2759"/>
<dbReference type="InterPro" id="IPR001245">
    <property type="entry name" value="Ser-Thr/Tyr_kinase_cat_dom"/>
</dbReference>
<dbReference type="SMART" id="SM00252">
    <property type="entry name" value="SH2"/>
    <property type="match status" value="1"/>
</dbReference>
<organism evidence="12">
    <name type="scientific">Anisakis simplex</name>
    <name type="common">Herring worm</name>
    <dbReference type="NCBI Taxonomy" id="6269"/>
    <lineage>
        <taxon>Eukaryota</taxon>
        <taxon>Metazoa</taxon>
        <taxon>Ecdysozoa</taxon>
        <taxon>Nematoda</taxon>
        <taxon>Chromadorea</taxon>
        <taxon>Rhabditida</taxon>
        <taxon>Spirurina</taxon>
        <taxon>Ascaridomorpha</taxon>
        <taxon>Ascaridoidea</taxon>
        <taxon>Anisakidae</taxon>
        <taxon>Anisakis</taxon>
        <taxon>Anisakis simplex complex</taxon>
    </lineage>
</organism>
<dbReference type="InterPro" id="IPR000980">
    <property type="entry name" value="SH2"/>
</dbReference>
<keyword evidence="5" id="KW-0727">SH2 domain</keyword>
<keyword evidence="1 7" id="KW-0808">Transferase</keyword>
<evidence type="ECO:0000256" key="3">
    <source>
        <dbReference type="ARBA" id="ARBA00022777"/>
    </source>
</evidence>
<comment type="similarity">
    <text evidence="7">Belongs to the protein kinase superfamily. Tyr protein kinase family.</text>
</comment>
<evidence type="ECO:0000256" key="8">
    <source>
        <dbReference type="SAM" id="MobiDB-lite"/>
    </source>
</evidence>
<dbReference type="EC" id="2.7.10.2" evidence="7"/>
<gene>
    <name evidence="10" type="ORF">ASIM_LOCUS18207</name>
</gene>
<dbReference type="InterPro" id="IPR036860">
    <property type="entry name" value="SH2_dom_sf"/>
</dbReference>
<dbReference type="Pfam" id="PF00017">
    <property type="entry name" value="SH2"/>
    <property type="match status" value="1"/>
</dbReference>
<dbReference type="PROSITE" id="PS50001">
    <property type="entry name" value="SH2"/>
    <property type="match status" value="1"/>
</dbReference>
<dbReference type="InterPro" id="IPR035849">
    <property type="entry name" value="Fes/Fps/Fer_SH2"/>
</dbReference>
<proteinExistence type="inferred from homology"/>
<evidence type="ECO:0000259" key="9">
    <source>
        <dbReference type="PROSITE" id="PS50001"/>
    </source>
</evidence>
<evidence type="ECO:0000256" key="6">
    <source>
        <dbReference type="PROSITE-ProRule" id="PRU10141"/>
    </source>
</evidence>
<evidence type="ECO:0000256" key="7">
    <source>
        <dbReference type="RuleBase" id="RU362096"/>
    </source>
</evidence>
<evidence type="ECO:0000256" key="2">
    <source>
        <dbReference type="ARBA" id="ARBA00022741"/>
    </source>
</evidence>
<dbReference type="CDD" id="cd10361">
    <property type="entry name" value="SH2_Fps_family"/>
    <property type="match status" value="1"/>
</dbReference>
<evidence type="ECO:0000256" key="1">
    <source>
        <dbReference type="ARBA" id="ARBA00022679"/>
    </source>
</evidence>
<feature type="binding site" evidence="6">
    <location>
        <position position="189"/>
    </location>
    <ligand>
        <name>ATP</name>
        <dbReference type="ChEBI" id="CHEBI:30616"/>
    </ligand>
</feature>
<protein>
    <recommendedName>
        <fullName evidence="7">Tyrosine-protein kinase</fullName>
        <ecNumber evidence="7">2.7.10.2</ecNumber>
    </recommendedName>
</protein>
<feature type="region of interest" description="Disordered" evidence="8">
    <location>
        <begin position="1"/>
        <end position="21"/>
    </location>
</feature>
<dbReference type="SUPFAM" id="SSF55550">
    <property type="entry name" value="SH2 domain"/>
    <property type="match status" value="1"/>
</dbReference>
<name>A0A0M3KCV9_ANISI</name>
<dbReference type="PANTHER" id="PTHR24418">
    <property type="entry name" value="TYROSINE-PROTEIN KINASE"/>
    <property type="match status" value="1"/>
</dbReference>
<dbReference type="InterPro" id="IPR050198">
    <property type="entry name" value="Non-receptor_tyrosine_kinases"/>
</dbReference>
<keyword evidence="7" id="KW-0829">Tyrosine-protein kinase</keyword>
<evidence type="ECO:0000256" key="5">
    <source>
        <dbReference type="PROSITE-ProRule" id="PRU00191"/>
    </source>
</evidence>
<keyword evidence="3 7" id="KW-0418">Kinase</keyword>
<dbReference type="Gene3D" id="3.30.200.20">
    <property type="entry name" value="Phosphorylase Kinase, domain 1"/>
    <property type="match status" value="1"/>
</dbReference>
<reference evidence="12" key="1">
    <citation type="submission" date="2017-02" db="UniProtKB">
        <authorList>
            <consortium name="WormBaseParasite"/>
        </authorList>
    </citation>
    <scope>IDENTIFICATION</scope>
</reference>
<evidence type="ECO:0000256" key="4">
    <source>
        <dbReference type="ARBA" id="ARBA00022840"/>
    </source>
</evidence>
<dbReference type="EMBL" id="UYRR01035175">
    <property type="protein sequence ID" value="VDK63799.1"/>
    <property type="molecule type" value="Genomic_DNA"/>
</dbReference>
<feature type="domain" description="SH2" evidence="9">
    <location>
        <begin position="53"/>
        <end position="142"/>
    </location>
</feature>
<dbReference type="Proteomes" id="UP000267096">
    <property type="component" value="Unassembled WGS sequence"/>
</dbReference>
<reference evidence="10 11" key="2">
    <citation type="submission" date="2018-11" db="EMBL/GenBank/DDBJ databases">
        <authorList>
            <consortium name="Pathogen Informatics"/>
        </authorList>
    </citation>
    <scope>NUCLEOTIDE SEQUENCE [LARGE SCALE GENOMIC DNA]</scope>
</reference>
<dbReference type="GO" id="GO:0005524">
    <property type="term" value="F:ATP binding"/>
    <property type="evidence" value="ECO:0007669"/>
    <property type="project" value="UniProtKB-UniRule"/>
</dbReference>
<dbReference type="InterPro" id="IPR017441">
    <property type="entry name" value="Protein_kinase_ATP_BS"/>
</dbReference>
<dbReference type="PROSITE" id="PS00107">
    <property type="entry name" value="PROTEIN_KINASE_ATP"/>
    <property type="match status" value="1"/>
</dbReference>
<keyword evidence="2 6" id="KW-0547">Nucleotide-binding</keyword>
<dbReference type="WBParaSite" id="ASIM_0001881101-mRNA-1">
    <property type="protein sequence ID" value="ASIM_0001881101-mRNA-1"/>
    <property type="gene ID" value="ASIM_0001881101"/>
</dbReference>
<evidence type="ECO:0000313" key="10">
    <source>
        <dbReference type="EMBL" id="VDK63799.1"/>
    </source>
</evidence>
<dbReference type="Gene3D" id="3.30.505.10">
    <property type="entry name" value="SH2 domain"/>
    <property type="match status" value="1"/>
</dbReference>
<keyword evidence="11" id="KW-1185">Reference proteome</keyword>
<evidence type="ECO:0000313" key="12">
    <source>
        <dbReference type="WBParaSite" id="ASIM_0001881101-mRNA-1"/>
    </source>
</evidence>
<dbReference type="AlphaFoldDB" id="A0A0M3KCV9"/>
<keyword evidence="4 6" id="KW-0067">ATP-binding</keyword>
<evidence type="ECO:0000313" key="11">
    <source>
        <dbReference type="Proteomes" id="UP000267096"/>
    </source>
</evidence>